<organism evidence="6 7">
    <name type="scientific">Micromonospora rhizosphaerae</name>
    <dbReference type="NCBI Taxonomy" id="568872"/>
    <lineage>
        <taxon>Bacteria</taxon>
        <taxon>Bacillati</taxon>
        <taxon>Actinomycetota</taxon>
        <taxon>Actinomycetes</taxon>
        <taxon>Micromonosporales</taxon>
        <taxon>Micromonosporaceae</taxon>
        <taxon>Micromonospora</taxon>
    </lineage>
</organism>
<dbReference type="PANTHER" id="PTHR43400">
    <property type="entry name" value="FUMARATE REDUCTASE"/>
    <property type="match status" value="1"/>
</dbReference>
<dbReference type="STRING" id="568872.GA0070624_3312"/>
<dbReference type="Gene3D" id="3.90.700.10">
    <property type="entry name" value="Succinate dehydrogenase/fumarate reductase flavoprotein, catalytic domain"/>
    <property type="match status" value="1"/>
</dbReference>
<proteinExistence type="predicted"/>
<accession>A0A1C6SAF1</accession>
<dbReference type="Pfam" id="PF00890">
    <property type="entry name" value="FAD_binding_2"/>
    <property type="match status" value="1"/>
</dbReference>
<dbReference type="InterPro" id="IPR003953">
    <property type="entry name" value="FAD-dep_OxRdtase_2_FAD-bd"/>
</dbReference>
<dbReference type="NCBIfam" id="NF006130">
    <property type="entry name" value="PRK08274.1"/>
    <property type="match status" value="1"/>
</dbReference>
<evidence type="ECO:0000256" key="2">
    <source>
        <dbReference type="ARBA" id="ARBA00022630"/>
    </source>
</evidence>
<dbReference type="InterPro" id="IPR027477">
    <property type="entry name" value="Succ_DH/fumarate_Rdtase_cat_sf"/>
</dbReference>
<dbReference type="Proteomes" id="UP000199413">
    <property type="component" value="Unassembled WGS sequence"/>
</dbReference>
<dbReference type="InterPro" id="IPR036188">
    <property type="entry name" value="FAD/NAD-bd_sf"/>
</dbReference>
<reference evidence="7" key="1">
    <citation type="submission" date="2016-06" db="EMBL/GenBank/DDBJ databases">
        <authorList>
            <person name="Varghese N."/>
            <person name="Submissions Spin"/>
        </authorList>
    </citation>
    <scope>NUCLEOTIDE SEQUENCE [LARGE SCALE GENOMIC DNA]</scope>
    <source>
        <strain evidence="7">DSM 45431</strain>
    </source>
</reference>
<evidence type="ECO:0000256" key="3">
    <source>
        <dbReference type="ARBA" id="ARBA00022827"/>
    </source>
</evidence>
<keyword evidence="4" id="KW-0560">Oxidoreductase</keyword>
<dbReference type="AlphaFoldDB" id="A0A1C6SAF1"/>
<dbReference type="SUPFAM" id="SSF51905">
    <property type="entry name" value="FAD/NAD(P)-binding domain"/>
    <property type="match status" value="1"/>
</dbReference>
<feature type="domain" description="FAD-dependent oxidoreductase 2 FAD-binding" evidence="5">
    <location>
        <begin position="20"/>
        <end position="485"/>
    </location>
</feature>
<evidence type="ECO:0000256" key="4">
    <source>
        <dbReference type="ARBA" id="ARBA00023002"/>
    </source>
</evidence>
<evidence type="ECO:0000256" key="1">
    <source>
        <dbReference type="ARBA" id="ARBA00001974"/>
    </source>
</evidence>
<evidence type="ECO:0000259" key="5">
    <source>
        <dbReference type="Pfam" id="PF00890"/>
    </source>
</evidence>
<dbReference type="SUPFAM" id="SSF56425">
    <property type="entry name" value="Succinate dehydrogenase/fumarate reductase flavoprotein, catalytic domain"/>
    <property type="match status" value="1"/>
</dbReference>
<evidence type="ECO:0000313" key="6">
    <source>
        <dbReference type="EMBL" id="SCL26477.1"/>
    </source>
</evidence>
<gene>
    <name evidence="6" type="ORF">GA0070624_3312</name>
</gene>
<keyword evidence="2" id="KW-0285">Flavoprotein</keyword>
<dbReference type="RefSeq" id="WP_176731723.1">
    <property type="nucleotide sequence ID" value="NZ_FMHV01000002.1"/>
</dbReference>
<name>A0A1C6SAF1_9ACTN</name>
<keyword evidence="3" id="KW-0274">FAD</keyword>
<dbReference type="Gene3D" id="3.50.50.60">
    <property type="entry name" value="FAD/NAD(P)-binding domain"/>
    <property type="match status" value="1"/>
</dbReference>
<evidence type="ECO:0000313" key="7">
    <source>
        <dbReference type="Proteomes" id="UP000199413"/>
    </source>
</evidence>
<keyword evidence="7" id="KW-1185">Reference proteome</keyword>
<dbReference type="GO" id="GO:0033765">
    <property type="term" value="F:steroid dehydrogenase activity, acting on the CH-CH group of donors"/>
    <property type="evidence" value="ECO:0007669"/>
    <property type="project" value="UniProtKB-ARBA"/>
</dbReference>
<protein>
    <submittedName>
        <fullName evidence="6">Tricarballylate dehydrogenase</fullName>
    </submittedName>
</protein>
<dbReference type="EMBL" id="FMHV01000002">
    <property type="protein sequence ID" value="SCL26477.1"/>
    <property type="molecule type" value="Genomic_DNA"/>
</dbReference>
<sequence length="517" mass="55532">MTFLETTSVGSAETADHVADVVVVGAGNAALVAALAAHEAGARVLVLEAAPQELRGGNSRFTGGIFRIAHDGLAHLLPLLTDESRGWSEKVSVGPYPAQRYRDEISTTTDGRADSDLVDILVGQSYETVRWMHERGVRWELSVGKLIDPAKLPEGEAYSLPPGGALRAAGEGVGLVEDLFGAVERAGIEVWYDAPVVDLIMDGSSCQGVIVRRPTGDERVYGTVVLASGGFESNPEMRQRWLGPGWDLVKVRGTRFNLGVPLEAALRQGGQPFGHWGGCHAVPLDADAPPVGELKMTDKYSRYSYPYGLMVNAEAQRFVDEGEDEVWLTYAKTGAAVRAQSRAWAAQIFDQRTVHLLEPRYSTGVPVESDTIEGLAEKLNVDPDRLRQTVDAFNAACSDGSIDPFRKDGRAACPAGQPPKSNWAQPLDRPPYVAYTVTCGITFTFGGLRIDTDARVHDLAGRPMPGLYATGEITGGFFYHNYPAGAGLVRGAVFGRIAGEAAARQAAQRRAEAARRG</sequence>
<dbReference type="InterPro" id="IPR050315">
    <property type="entry name" value="FAD-oxidoreductase_2"/>
</dbReference>
<comment type="cofactor">
    <cofactor evidence="1">
        <name>FAD</name>
        <dbReference type="ChEBI" id="CHEBI:57692"/>
    </cofactor>
</comment>
<dbReference type="PANTHER" id="PTHR43400:SF7">
    <property type="entry name" value="FAD-DEPENDENT OXIDOREDUCTASE 2 FAD BINDING DOMAIN-CONTAINING PROTEIN"/>
    <property type="match status" value="1"/>
</dbReference>